<organism evidence="2 3">
    <name type="scientific">Alkalicoccobacillus porphyridii</name>
    <dbReference type="NCBI Taxonomy" id="2597270"/>
    <lineage>
        <taxon>Bacteria</taxon>
        <taxon>Bacillati</taxon>
        <taxon>Bacillota</taxon>
        <taxon>Bacilli</taxon>
        <taxon>Bacillales</taxon>
        <taxon>Bacillaceae</taxon>
        <taxon>Alkalicoccobacillus</taxon>
    </lineage>
</organism>
<evidence type="ECO:0000313" key="2">
    <source>
        <dbReference type="EMBL" id="TSB47289.1"/>
    </source>
</evidence>
<dbReference type="AlphaFoldDB" id="A0A554A0R7"/>
<proteinExistence type="predicted"/>
<sequence length="133" mass="14474">MIKQSLKISVIVATFLIGVLVGVFSIQTAFGGGLEENDYPKNGAGETYGSALFVESSEEEPDLISAIGTNGTNGYVKKIDLDEVTGEADKPKSPVEALKKQEERERNQDIEIPLYKEDGKTIIGKFEIYIGTE</sequence>
<protein>
    <submittedName>
        <fullName evidence="2">Peptidase M56 BlaR1</fullName>
    </submittedName>
</protein>
<keyword evidence="3" id="KW-1185">Reference proteome</keyword>
<evidence type="ECO:0000313" key="3">
    <source>
        <dbReference type="Proteomes" id="UP000318521"/>
    </source>
</evidence>
<dbReference type="EMBL" id="VLXZ01000003">
    <property type="protein sequence ID" value="TSB47289.1"/>
    <property type="molecule type" value="Genomic_DNA"/>
</dbReference>
<dbReference type="OrthoDB" id="2656948at2"/>
<name>A0A554A0R7_9BACI</name>
<dbReference type="Proteomes" id="UP000318521">
    <property type="component" value="Unassembled WGS sequence"/>
</dbReference>
<reference evidence="2 3" key="1">
    <citation type="submission" date="2019-07" db="EMBL/GenBank/DDBJ databases">
        <authorList>
            <person name="Park Y.J."/>
            <person name="Jeong S.E."/>
            <person name="Jung H.S."/>
        </authorList>
    </citation>
    <scope>NUCLEOTIDE SEQUENCE [LARGE SCALE GENOMIC DNA]</scope>
    <source>
        <strain evidence="3">P16(2019)</strain>
    </source>
</reference>
<feature type="region of interest" description="Disordered" evidence="1">
    <location>
        <begin position="86"/>
        <end position="109"/>
    </location>
</feature>
<gene>
    <name evidence="2" type="ORF">FN960_05995</name>
</gene>
<accession>A0A554A0R7</accession>
<evidence type="ECO:0000256" key="1">
    <source>
        <dbReference type="SAM" id="MobiDB-lite"/>
    </source>
</evidence>
<dbReference type="RefSeq" id="WP_143847789.1">
    <property type="nucleotide sequence ID" value="NZ_VLXZ01000003.1"/>
</dbReference>
<comment type="caution">
    <text evidence="2">The sequence shown here is derived from an EMBL/GenBank/DDBJ whole genome shotgun (WGS) entry which is preliminary data.</text>
</comment>